<evidence type="ECO:0000256" key="2">
    <source>
        <dbReference type="ARBA" id="ARBA00022679"/>
    </source>
</evidence>
<evidence type="ECO:0000256" key="3">
    <source>
        <dbReference type="ARBA" id="ARBA00022727"/>
    </source>
</evidence>
<keyword evidence="2 8" id="KW-0808">Transferase</keyword>
<dbReference type="Proteomes" id="UP000034207">
    <property type="component" value="Unassembled WGS sequence"/>
</dbReference>
<organism evidence="10 11">
    <name type="scientific">candidate division CPR2 bacterium GW2011_GWC2_39_10</name>
    <dbReference type="NCBI Taxonomy" id="1618345"/>
    <lineage>
        <taxon>Bacteria</taxon>
        <taxon>Bacteria division CPR2</taxon>
    </lineage>
</organism>
<keyword evidence="5 8" id="KW-0418">Kinase</keyword>
<evidence type="ECO:0000256" key="8">
    <source>
        <dbReference type="HAMAP-Rule" id="MF_00165"/>
    </source>
</evidence>
<comment type="catalytic activity">
    <reaction evidence="7 8">
        <text>dTMP + ATP = dTDP + ADP</text>
        <dbReference type="Rhea" id="RHEA:13517"/>
        <dbReference type="ChEBI" id="CHEBI:30616"/>
        <dbReference type="ChEBI" id="CHEBI:58369"/>
        <dbReference type="ChEBI" id="CHEBI:63528"/>
        <dbReference type="ChEBI" id="CHEBI:456216"/>
        <dbReference type="EC" id="2.7.4.9"/>
    </reaction>
</comment>
<sequence length="231" mass="26256">MELVFPGRFIVLEGNEGSGKGTQIEVLKKRLETLYPGKEIISTTEPWDDPASPEGQRIKRILQEKEKEINPGEKFDAVKFQTLYIADRYIHWAKLIIPALKRGAIILSDRERLSTYAFTLAYGGSLDEAVSWHRLLPVPDMTLYLRVTPEVSVKRIGLRKDKQIEIFDKTESVRKVFNAYEEVIASRVIPNIEVVNGEESEEVVSESIMRVVNDCFGLDLSLSPEAVFEVD</sequence>
<feature type="domain" description="Thymidylate kinase-like" evidence="9">
    <location>
        <begin position="12"/>
        <end position="208"/>
    </location>
</feature>
<dbReference type="HAMAP" id="MF_00165">
    <property type="entry name" value="Thymidylate_kinase"/>
    <property type="match status" value="1"/>
</dbReference>
<evidence type="ECO:0000256" key="5">
    <source>
        <dbReference type="ARBA" id="ARBA00022777"/>
    </source>
</evidence>
<dbReference type="PANTHER" id="PTHR10344:SF4">
    <property type="entry name" value="UMP-CMP KINASE 2, MITOCHONDRIAL"/>
    <property type="match status" value="1"/>
</dbReference>
<evidence type="ECO:0000313" key="10">
    <source>
        <dbReference type="EMBL" id="KKQ94872.1"/>
    </source>
</evidence>
<dbReference type="GO" id="GO:0005524">
    <property type="term" value="F:ATP binding"/>
    <property type="evidence" value="ECO:0007669"/>
    <property type="project" value="UniProtKB-UniRule"/>
</dbReference>
<evidence type="ECO:0000256" key="6">
    <source>
        <dbReference type="ARBA" id="ARBA00022840"/>
    </source>
</evidence>
<keyword evidence="4 8" id="KW-0547">Nucleotide-binding</keyword>
<keyword evidence="6 8" id="KW-0067">ATP-binding</keyword>
<evidence type="ECO:0000259" key="9">
    <source>
        <dbReference type="Pfam" id="PF02223"/>
    </source>
</evidence>
<dbReference type="GO" id="GO:0005737">
    <property type="term" value="C:cytoplasm"/>
    <property type="evidence" value="ECO:0007669"/>
    <property type="project" value="TreeGrafter"/>
</dbReference>
<dbReference type="EMBL" id="LBVV01000007">
    <property type="protein sequence ID" value="KKQ94872.1"/>
    <property type="molecule type" value="Genomic_DNA"/>
</dbReference>
<dbReference type="InterPro" id="IPR018094">
    <property type="entry name" value="Thymidylate_kinase"/>
</dbReference>
<evidence type="ECO:0000256" key="4">
    <source>
        <dbReference type="ARBA" id="ARBA00022741"/>
    </source>
</evidence>
<reference evidence="10 11" key="1">
    <citation type="journal article" date="2015" name="Nature">
        <title>rRNA introns, odd ribosomes, and small enigmatic genomes across a large radiation of phyla.</title>
        <authorList>
            <person name="Brown C.T."/>
            <person name="Hug L.A."/>
            <person name="Thomas B.C."/>
            <person name="Sharon I."/>
            <person name="Castelle C.J."/>
            <person name="Singh A."/>
            <person name="Wilkins M.J."/>
            <person name="Williams K.H."/>
            <person name="Banfield J.F."/>
        </authorList>
    </citation>
    <scope>NUCLEOTIDE SEQUENCE [LARGE SCALE GENOMIC DNA]</scope>
</reference>
<dbReference type="SUPFAM" id="SSF52540">
    <property type="entry name" value="P-loop containing nucleoside triphosphate hydrolases"/>
    <property type="match status" value="1"/>
</dbReference>
<dbReference type="GO" id="GO:0004798">
    <property type="term" value="F:dTMP kinase activity"/>
    <property type="evidence" value="ECO:0007669"/>
    <property type="project" value="UniProtKB-UniRule"/>
</dbReference>
<dbReference type="GO" id="GO:0006233">
    <property type="term" value="P:dTDP biosynthetic process"/>
    <property type="evidence" value="ECO:0007669"/>
    <property type="project" value="InterPro"/>
</dbReference>
<dbReference type="EC" id="2.7.4.9" evidence="8"/>
<dbReference type="STRING" id="1618345.UT18_C0007G0128"/>
<evidence type="ECO:0000256" key="1">
    <source>
        <dbReference type="ARBA" id="ARBA00009776"/>
    </source>
</evidence>
<dbReference type="AlphaFoldDB" id="A0A0G0LV16"/>
<dbReference type="Pfam" id="PF02223">
    <property type="entry name" value="Thymidylate_kin"/>
    <property type="match status" value="1"/>
</dbReference>
<proteinExistence type="inferred from homology"/>
<evidence type="ECO:0000313" key="11">
    <source>
        <dbReference type="Proteomes" id="UP000034207"/>
    </source>
</evidence>
<comment type="caution">
    <text evidence="10">The sequence shown here is derived from an EMBL/GenBank/DDBJ whole genome shotgun (WGS) entry which is preliminary data.</text>
</comment>
<dbReference type="GO" id="GO:0006227">
    <property type="term" value="P:dUDP biosynthetic process"/>
    <property type="evidence" value="ECO:0007669"/>
    <property type="project" value="TreeGrafter"/>
</dbReference>
<dbReference type="GO" id="GO:0006235">
    <property type="term" value="P:dTTP biosynthetic process"/>
    <property type="evidence" value="ECO:0007669"/>
    <property type="project" value="UniProtKB-UniRule"/>
</dbReference>
<dbReference type="CDD" id="cd01672">
    <property type="entry name" value="TMPK"/>
    <property type="match status" value="1"/>
</dbReference>
<dbReference type="Gene3D" id="3.40.50.300">
    <property type="entry name" value="P-loop containing nucleotide triphosphate hydrolases"/>
    <property type="match status" value="1"/>
</dbReference>
<comment type="similarity">
    <text evidence="1 8">Belongs to the thymidylate kinase family.</text>
</comment>
<accession>A0A0G0LV16</accession>
<dbReference type="NCBIfam" id="TIGR00041">
    <property type="entry name" value="DTMP_kinase"/>
    <property type="match status" value="1"/>
</dbReference>
<keyword evidence="3 8" id="KW-0545">Nucleotide biosynthesis</keyword>
<gene>
    <name evidence="8" type="primary">tmk</name>
    <name evidence="10" type="ORF">UT18_C0007G0128</name>
</gene>
<dbReference type="InterPro" id="IPR039430">
    <property type="entry name" value="Thymidylate_kin-like_dom"/>
</dbReference>
<protein>
    <recommendedName>
        <fullName evidence="8">Thymidylate kinase</fullName>
        <ecNumber evidence="8">2.7.4.9</ecNumber>
    </recommendedName>
    <alternativeName>
        <fullName evidence="8">dTMP kinase</fullName>
    </alternativeName>
</protein>
<dbReference type="PANTHER" id="PTHR10344">
    <property type="entry name" value="THYMIDYLATE KINASE"/>
    <property type="match status" value="1"/>
</dbReference>
<dbReference type="InterPro" id="IPR027417">
    <property type="entry name" value="P-loop_NTPase"/>
</dbReference>
<name>A0A0G0LV16_UNCC2</name>
<evidence type="ECO:0000256" key="7">
    <source>
        <dbReference type="ARBA" id="ARBA00048743"/>
    </source>
</evidence>
<comment type="caution">
    <text evidence="8">Lacks conserved residue(s) required for the propagation of feature annotation.</text>
</comment>
<comment type="function">
    <text evidence="8">Phosphorylation of dTMP to form dTDP in both de novo and salvage pathways of dTTP synthesis.</text>
</comment>